<dbReference type="RefSeq" id="XP_024324348.1">
    <property type="nucleotide sequence ID" value="XM_024468096.1"/>
</dbReference>
<feature type="compositionally biased region" description="Acidic residues" evidence="3">
    <location>
        <begin position="263"/>
        <end position="279"/>
    </location>
</feature>
<feature type="region of interest" description="Disordered" evidence="3">
    <location>
        <begin position="467"/>
        <end position="540"/>
    </location>
</feature>
<dbReference type="Proteomes" id="UP000077154">
    <property type="component" value="Unassembled WGS sequence"/>
</dbReference>
<organism evidence="4">
    <name type="scientific">Pseudogymnoascus destructans</name>
    <dbReference type="NCBI Taxonomy" id="655981"/>
    <lineage>
        <taxon>Eukaryota</taxon>
        <taxon>Fungi</taxon>
        <taxon>Dikarya</taxon>
        <taxon>Ascomycota</taxon>
        <taxon>Pezizomycotina</taxon>
        <taxon>Leotiomycetes</taxon>
        <taxon>Thelebolales</taxon>
        <taxon>Thelebolaceae</taxon>
        <taxon>Pseudogymnoascus</taxon>
    </lineage>
</organism>
<feature type="compositionally biased region" description="Polar residues" evidence="3">
    <location>
        <begin position="223"/>
        <end position="252"/>
    </location>
</feature>
<feature type="compositionally biased region" description="Polar residues" evidence="3">
    <location>
        <begin position="778"/>
        <end position="801"/>
    </location>
</feature>
<dbReference type="SMART" id="SM00365">
    <property type="entry name" value="LRR_SD22"/>
    <property type="match status" value="3"/>
</dbReference>
<dbReference type="PROSITE" id="PS51450">
    <property type="entry name" value="LRR"/>
    <property type="match status" value="2"/>
</dbReference>
<feature type="region of interest" description="Disordered" evidence="3">
    <location>
        <begin position="385"/>
        <end position="411"/>
    </location>
</feature>
<dbReference type="GeneID" id="36287536"/>
<keyword evidence="2" id="KW-0677">Repeat</keyword>
<dbReference type="OrthoDB" id="7451790at2759"/>
<dbReference type="GO" id="GO:0035591">
    <property type="term" value="F:signaling adaptor activity"/>
    <property type="evidence" value="ECO:0007669"/>
    <property type="project" value="TreeGrafter"/>
</dbReference>
<dbReference type="SUPFAM" id="SSF52058">
    <property type="entry name" value="L domain-like"/>
    <property type="match status" value="1"/>
</dbReference>
<feature type="region of interest" description="Disordered" evidence="3">
    <location>
        <begin position="159"/>
        <end position="326"/>
    </location>
</feature>
<dbReference type="Pfam" id="PF13855">
    <property type="entry name" value="LRR_8"/>
    <property type="match status" value="1"/>
</dbReference>
<feature type="compositionally biased region" description="Low complexity" evidence="3">
    <location>
        <begin position="105"/>
        <end position="124"/>
    </location>
</feature>
<dbReference type="InterPro" id="IPR052574">
    <property type="entry name" value="CDIRP"/>
</dbReference>
<dbReference type="GO" id="GO:0061499">
    <property type="term" value="C:outer plaque of mitotic spindle pole body"/>
    <property type="evidence" value="ECO:0007669"/>
    <property type="project" value="TreeGrafter"/>
</dbReference>
<feature type="compositionally biased region" description="Low complexity" evidence="3">
    <location>
        <begin position="22"/>
        <end position="40"/>
    </location>
</feature>
<keyword evidence="1" id="KW-0433">Leucine-rich repeat</keyword>
<feature type="region of interest" description="Disordered" evidence="3">
    <location>
        <begin position="906"/>
        <end position="930"/>
    </location>
</feature>
<feature type="compositionally biased region" description="Basic and acidic residues" evidence="3">
    <location>
        <begin position="311"/>
        <end position="326"/>
    </location>
</feature>
<dbReference type="InterPro" id="IPR001611">
    <property type="entry name" value="Leu-rich_rpt"/>
</dbReference>
<reference evidence="4" key="1">
    <citation type="submission" date="2016-03" db="EMBL/GenBank/DDBJ databases">
        <title>Updated assembly of Pseudogymnoascus destructans, the fungus causing white-nose syndrome of bats.</title>
        <authorList>
            <person name="Palmer J.M."/>
            <person name="Drees K.P."/>
            <person name="Foster J.T."/>
            <person name="Lindner D.L."/>
        </authorList>
    </citation>
    <scope>NUCLEOTIDE SEQUENCE [LARGE SCALE GENOMIC DNA]</scope>
    <source>
        <strain evidence="4">20631-21</strain>
    </source>
</reference>
<feature type="compositionally biased region" description="Polar residues" evidence="3">
    <location>
        <begin position="644"/>
        <end position="655"/>
    </location>
</feature>
<accession>A0A177AD13</accession>
<feature type="compositionally biased region" description="Polar residues" evidence="3">
    <location>
        <begin position="906"/>
        <end position="920"/>
    </location>
</feature>
<dbReference type="InterPro" id="IPR032675">
    <property type="entry name" value="LRR_dom_sf"/>
</dbReference>
<protein>
    <submittedName>
        <fullName evidence="4">Leucine rich repeat</fullName>
    </submittedName>
</protein>
<feature type="compositionally biased region" description="Polar residues" evidence="3">
    <location>
        <begin position="385"/>
        <end position="402"/>
    </location>
</feature>
<dbReference type="GO" id="GO:0031028">
    <property type="term" value="P:septation initiation signaling"/>
    <property type="evidence" value="ECO:0007669"/>
    <property type="project" value="TreeGrafter"/>
</dbReference>
<dbReference type="Gene3D" id="3.80.10.10">
    <property type="entry name" value="Ribonuclease Inhibitor"/>
    <property type="match status" value="2"/>
</dbReference>
<evidence type="ECO:0000256" key="3">
    <source>
        <dbReference type="SAM" id="MobiDB-lite"/>
    </source>
</evidence>
<feature type="region of interest" description="Disordered" evidence="3">
    <location>
        <begin position="1514"/>
        <end position="1569"/>
    </location>
</feature>
<dbReference type="PANTHER" id="PTHR47566:SF1">
    <property type="entry name" value="PROTEIN NUD1"/>
    <property type="match status" value="1"/>
</dbReference>
<gene>
    <name evidence="4" type="primary">LRRCC1</name>
    <name evidence="4" type="ORF">VC83_04465</name>
</gene>
<dbReference type="PANTHER" id="PTHR47566">
    <property type="match status" value="1"/>
</dbReference>
<feature type="compositionally biased region" description="Low complexity" evidence="3">
    <location>
        <begin position="632"/>
        <end position="643"/>
    </location>
</feature>
<evidence type="ECO:0000256" key="1">
    <source>
        <dbReference type="ARBA" id="ARBA00022614"/>
    </source>
</evidence>
<dbReference type="VEuPathDB" id="FungiDB:GMDG_01840"/>
<dbReference type="GO" id="GO:1902412">
    <property type="term" value="P:regulation of mitotic cytokinesis"/>
    <property type="evidence" value="ECO:0007669"/>
    <property type="project" value="TreeGrafter"/>
</dbReference>
<feature type="region of interest" description="Disordered" evidence="3">
    <location>
        <begin position="1"/>
        <end position="139"/>
    </location>
</feature>
<sequence length="1569" mass="174756">MESAWLDSLSEDWISQPNSEHSPAGSLPSLPGSTPPSSNSVQERPFASRIPVLKSLGQPSHDSSALPLGERSPNSYNVPIPHTSKQSSKLRNEISAAGQDRRVSRTLSVSSSQSVQHHTVQHRSISSSPQKSRNTPEWKKRLLHGDVAYGDQRDLFSPVGLENIFKPPPPTRQSSAKSSLELQSKSEDVTMRSSPPPYKPKEVPQPSERQGPKPISYKLADTGSDQFSECDLSQSSSFRPRNTVSRKASSRNPLVHDIALEEAGVEEESGGEDDEIDDLEISKGMDSDAHLQVTPQKQDIDILSKRQPKSPLKDPTPKRRRTLHDSDIDNLSIDNVIYNSVLESHQNIQSVIGKKRKDARHGNDNESANPEVMATRQVLQPRTLSVSQRRNSSSEIDLNTVSRPPPWSQKELTEQQQKIARVQAELDMTRPTGPFVGINHHMSNDSRKPSMTTQDFLDEAKKIMAGIRGKSRPQCGLNSLEESESEISSLNQANDSQNPDYEESYQESTTEPFSRPPSREGGAPVPRQAKEQSDPELLSHLKKYEEWSDFDALVASSIPSTVPVKTNEDAAPKQGNTEDGVVAKPTGWTLNHDMPYESDPPNIQITEYPQLQRKRKHSTSSLPGGGDDGAAHSHGSNPSSGHSTNRSIPTGSSRNSDSRRMIAPHTVSHLIPEQLAGMVFDREKGIWVKRKATDPKILGNVLPSDDDDPFGDIPDLTVDEIQEMQRIRAVTAKQREESRLLIVQEYQGQFNFCKGEGLGSHHVFGSAPTTSEPKHSGSEPSLSAPPTSSSGIPDTQVTTWDEQPEASAKSDTEAIADVDPIATTHEKTLKEVIEEDAEEEISINGSRSQVWNDVKPRRSVTISFSSPFSSMMQDNSNENPASRIFGHYHEEEQDVSINGRAEASRFQQRESATQLRSSQRGAPRCSSFGAQNFTRRPVSRIDERDEDSFAEYMENGGARRNLSIAVTTPMPVRNTSRQISTVQQTPDIGIGHGSLYQLSPLSDFTMNHAEESFAFEVSYVAPVSRHQPGSKRSLSMTVKELVQRITDVEPYEPYWPHIRQIDLKKKKIQSLHMLSKFCGQLEELDVSDNEISQLDGTPETIRNLRITHNSLTDLTSWQHLRNLQYLDISNNDLTTLEGLKDLIHLRAVRADYNKINSVNGIFGLDGLISLRLRNNAVHAADFTGCNLPRLMDLDLKGNKLKAIAGLEDLRSLATLHLEDNCLETFNEGSNHTYHGLKYLKLSGNNLQQIDVSHYPNIRLLYLDRNRLGKVAGLLKAKHIDSLSMREQRDSVIDMSFLDHSFEVRKLFLSGNLLPNFAPRVDFLNLQYLELANCGLESLSAEFGQMMCNVRVLNLNFNALHDLKPLLGIVRLKRLHISGNRLTRLRKTTGVLGQFSSLSNVDIRNNPVTLGFYPHVTQTRVALLQRAEDDAEVAVEDPFTILDGDEGKDKAYAGRLDMETRMRRRVYEMLMVGGCQRLKMLDGLPASTQVADVKDAVWDELVKIGLVQNTVGQTEAPAAEMAPQTNNEEQKGGDVDPVQDEVVEKKEEQVVEEKKEGERESQWPAEDSFA</sequence>
<feature type="region of interest" description="Disordered" evidence="3">
    <location>
        <begin position="558"/>
        <end position="659"/>
    </location>
</feature>
<feature type="compositionally biased region" description="Basic and acidic residues" evidence="3">
    <location>
        <begin position="280"/>
        <end position="289"/>
    </location>
</feature>
<feature type="compositionally biased region" description="Polar residues" evidence="3">
    <location>
        <begin position="172"/>
        <end position="183"/>
    </location>
</feature>
<dbReference type="eggNOG" id="KOG0531">
    <property type="taxonomic scope" value="Eukaryota"/>
</dbReference>
<proteinExistence type="predicted"/>
<dbReference type="SMART" id="SM00369">
    <property type="entry name" value="LRR_TYP"/>
    <property type="match status" value="7"/>
</dbReference>
<dbReference type="EMBL" id="KV441394">
    <property type="protein sequence ID" value="OAF59064.1"/>
    <property type="molecule type" value="Genomic_DNA"/>
</dbReference>
<dbReference type="InterPro" id="IPR003591">
    <property type="entry name" value="Leu-rich_rpt_typical-subtyp"/>
</dbReference>
<evidence type="ECO:0000256" key="2">
    <source>
        <dbReference type="ARBA" id="ARBA00022737"/>
    </source>
</evidence>
<feature type="compositionally biased region" description="Polar residues" evidence="3">
    <location>
        <begin position="72"/>
        <end position="89"/>
    </location>
</feature>
<feature type="region of interest" description="Disordered" evidence="3">
    <location>
        <begin position="763"/>
        <end position="822"/>
    </location>
</feature>
<name>A0A177AD13_9PEZI</name>
<evidence type="ECO:0000313" key="4">
    <source>
        <dbReference type="EMBL" id="OAF59064.1"/>
    </source>
</evidence>
<feature type="compositionally biased region" description="Basic and acidic residues" evidence="3">
    <location>
        <begin position="1541"/>
        <end position="1560"/>
    </location>
</feature>
<feature type="compositionally biased region" description="Basic and acidic residues" evidence="3">
    <location>
        <begin position="528"/>
        <end position="540"/>
    </location>
</feature>